<dbReference type="PANTHER" id="PTHR12815">
    <property type="entry name" value="SORTING AND ASSEMBLY MACHINERY SAMM50 PROTEIN FAMILY MEMBER"/>
    <property type="match status" value="1"/>
</dbReference>
<protein>
    <recommendedName>
        <fullName evidence="8 9">Outer membrane protein assembly factor BamA</fullName>
    </recommendedName>
</protein>
<keyword evidence="5 8" id="KW-0677">Repeat</keyword>
<evidence type="ECO:0000256" key="5">
    <source>
        <dbReference type="ARBA" id="ARBA00022737"/>
    </source>
</evidence>
<evidence type="ECO:0000256" key="4">
    <source>
        <dbReference type="ARBA" id="ARBA00022729"/>
    </source>
</evidence>
<dbReference type="InterPro" id="IPR000184">
    <property type="entry name" value="Bac_surfAg_D15"/>
</dbReference>
<feature type="domain" description="POTRA" evidence="10">
    <location>
        <begin position="338"/>
        <end position="412"/>
    </location>
</feature>
<comment type="function">
    <text evidence="8">Part of the outer membrane protein assembly complex, which is involved in assembly and insertion of beta-barrel proteins into the outer membrane.</text>
</comment>
<evidence type="ECO:0000313" key="12">
    <source>
        <dbReference type="Proteomes" id="UP000295375"/>
    </source>
</evidence>
<evidence type="ECO:0000256" key="7">
    <source>
        <dbReference type="ARBA" id="ARBA00023237"/>
    </source>
</evidence>
<dbReference type="PANTHER" id="PTHR12815:SF23">
    <property type="entry name" value="OUTER MEMBRANE PROTEIN ASSEMBLY FACTOR BAMA"/>
    <property type="match status" value="1"/>
</dbReference>
<proteinExistence type="inferred from homology"/>
<dbReference type="Gene3D" id="3.10.20.310">
    <property type="entry name" value="membrane protein fhac"/>
    <property type="match status" value="5"/>
</dbReference>
<dbReference type="GO" id="GO:1990063">
    <property type="term" value="C:Bam protein complex"/>
    <property type="evidence" value="ECO:0007669"/>
    <property type="project" value="TreeGrafter"/>
</dbReference>
<dbReference type="Pfam" id="PF07244">
    <property type="entry name" value="POTRA"/>
    <property type="match status" value="4"/>
</dbReference>
<dbReference type="GO" id="GO:0043165">
    <property type="term" value="P:Gram-negative-bacterium-type cell outer membrane assembly"/>
    <property type="evidence" value="ECO:0007669"/>
    <property type="project" value="UniProtKB-UniRule"/>
</dbReference>
<dbReference type="FunFam" id="3.10.20.310:FF:000002">
    <property type="entry name" value="Outer membrane protein assembly factor BamA"/>
    <property type="match status" value="1"/>
</dbReference>
<dbReference type="PROSITE" id="PS51779">
    <property type="entry name" value="POTRA"/>
    <property type="match status" value="5"/>
</dbReference>
<name>A0A4R6UTN0_9GAMM</name>
<comment type="caution">
    <text evidence="11">The sequence shown here is derived from an EMBL/GenBank/DDBJ whole genome shotgun (WGS) entry which is preliminary data.</text>
</comment>
<sequence length="810" mass="90949">MLALGVQQAQAFESFVVEDIQVTGLQRVELGTFFTYLPLRVGEQLDDVRAPQVIRALYRVGAFESVELKRIGNKLVIEVLERPTIATISFDGNKQIKTEALLEGLKPMGFDKGEVLNPAMLTQIVQELEQQYFAHGKYSVSIKHKVVRLSRNRVDVRFTIKEGDAAVIGQINFVGNEVFSDEELTNQMELTTGSWLSFFTDDNQYAKEKLSGDLEKIRSYYLDRGYLKFQITSTQVSISPDREQVYLTINISEGKPFTLRDITIVGDLKVEEESLRSMIPVVSGDTYSAAAFTFAETNMAKLLGYYGYAFAKVVSSPELDEEKQLVDVRILVDPGKRTYVRNISFEGNETTNDHVLRREMRMMESGPLSSDVVDRSKTLLERLTFIEEAKVETPKVEGTDDQVDVEVKIKERNAGSFTAGLGYSDLYKLQLNAGVSHDNFQGSGNRIAFNINTSKAQQLYSFSYTDPYFTTDGVSAGGQVYYQETDPRELNLLGDKTSKLGFRFTTGVPISEVSRLTFGVGWQDSSFAVNSGLNVLQLNEFFDRIGHDFSQDSTFDYTYTTLDVGWLRNTLNRGIFADRGTYQSASVSFSVPGSDFQFFKLNYELKHYIPITEGWSVLMRAELGYGDGYGDGQENQRLPYFEHFYAGGQGTLRGFERNTIGPRSIRRISQSGITPPGDGGVTPPIFLPPEYDQLVVESRSSVGGNTRVLGGLELIFPTPFAEDNRSIRTSLFVDVGNLWDSEFDRTRYSNLIEFDKIPDYSDPWAFRASAGLAVQWLSPMGPLGFHFSRSIKSEPGDEEENFGFTIGQTF</sequence>
<comment type="subcellular location">
    <subcellularLocation>
        <location evidence="8">Cell outer membrane</location>
    </subcellularLocation>
    <subcellularLocation>
        <location evidence="1">Membrane</location>
    </subcellularLocation>
</comment>
<dbReference type="HAMAP" id="MF_01430">
    <property type="entry name" value="OM_assembly_BamA"/>
    <property type="match status" value="1"/>
</dbReference>
<evidence type="ECO:0000256" key="2">
    <source>
        <dbReference type="ARBA" id="ARBA00022452"/>
    </source>
</evidence>
<dbReference type="InterPro" id="IPR023707">
    <property type="entry name" value="OM_assembly_BamA"/>
</dbReference>
<evidence type="ECO:0000256" key="9">
    <source>
        <dbReference type="NCBIfam" id="TIGR03303"/>
    </source>
</evidence>
<dbReference type="EMBL" id="SNYM01000002">
    <property type="protein sequence ID" value="TDQ50531.1"/>
    <property type="molecule type" value="Genomic_DNA"/>
</dbReference>
<dbReference type="GO" id="GO:0051205">
    <property type="term" value="P:protein insertion into membrane"/>
    <property type="evidence" value="ECO:0007669"/>
    <property type="project" value="UniProtKB-UniRule"/>
</dbReference>
<keyword evidence="12" id="KW-1185">Reference proteome</keyword>
<reference evidence="11 12" key="1">
    <citation type="submission" date="2019-03" db="EMBL/GenBank/DDBJ databases">
        <title>Genomic Encyclopedia of Type Strains, Phase IV (KMG-IV): sequencing the most valuable type-strain genomes for metagenomic binning, comparative biology and taxonomic classification.</title>
        <authorList>
            <person name="Goeker M."/>
        </authorList>
    </citation>
    <scope>NUCLEOTIDE SEQUENCE [LARGE SCALE GENOMIC DNA]</scope>
    <source>
        <strain evidence="11 12">DSM 103792</strain>
    </source>
</reference>
<dbReference type="InterPro" id="IPR034746">
    <property type="entry name" value="POTRA"/>
</dbReference>
<evidence type="ECO:0000256" key="8">
    <source>
        <dbReference type="HAMAP-Rule" id="MF_01430"/>
    </source>
</evidence>
<evidence type="ECO:0000256" key="6">
    <source>
        <dbReference type="ARBA" id="ARBA00023136"/>
    </source>
</evidence>
<evidence type="ECO:0000256" key="1">
    <source>
        <dbReference type="ARBA" id="ARBA00004370"/>
    </source>
</evidence>
<keyword evidence="2 8" id="KW-1134">Transmembrane beta strand</keyword>
<keyword evidence="7 8" id="KW-0998">Cell outer membrane</keyword>
<gene>
    <name evidence="8" type="primary">bamA</name>
    <name evidence="11" type="ORF">EV696_102213</name>
</gene>
<keyword evidence="4 8" id="KW-0732">Signal</keyword>
<dbReference type="InterPro" id="IPR010827">
    <property type="entry name" value="BamA/TamA_POTRA"/>
</dbReference>
<evidence type="ECO:0000256" key="3">
    <source>
        <dbReference type="ARBA" id="ARBA00022692"/>
    </source>
</evidence>
<comment type="subunit">
    <text evidence="8">Part of the Bam complex.</text>
</comment>
<feature type="domain" description="POTRA" evidence="10">
    <location>
        <begin position="257"/>
        <end position="335"/>
    </location>
</feature>
<comment type="similarity">
    <text evidence="8">Belongs to the BamA family.</text>
</comment>
<feature type="domain" description="POTRA" evidence="10">
    <location>
        <begin position="83"/>
        <end position="163"/>
    </location>
</feature>
<evidence type="ECO:0000313" key="11">
    <source>
        <dbReference type="EMBL" id="TDQ50531.1"/>
    </source>
</evidence>
<keyword evidence="6 8" id="KW-0472">Membrane</keyword>
<dbReference type="NCBIfam" id="TIGR03303">
    <property type="entry name" value="OM_YaeT"/>
    <property type="match status" value="1"/>
</dbReference>
<dbReference type="AlphaFoldDB" id="A0A4R6UTN0"/>
<organism evidence="11 12">
    <name type="scientific">Permianibacter aggregans</name>
    <dbReference type="NCBI Taxonomy" id="1510150"/>
    <lineage>
        <taxon>Bacteria</taxon>
        <taxon>Pseudomonadati</taxon>
        <taxon>Pseudomonadota</taxon>
        <taxon>Gammaproteobacteria</taxon>
        <taxon>Pseudomonadales</taxon>
        <taxon>Pseudomonadaceae</taxon>
        <taxon>Permianibacter</taxon>
    </lineage>
</organism>
<accession>A0A4R6UTN0</accession>
<dbReference type="InterPro" id="IPR039910">
    <property type="entry name" value="D15-like"/>
</dbReference>
<dbReference type="Gene3D" id="2.40.160.50">
    <property type="entry name" value="membrane protein fhac: a member of the omp85/tpsb transporter family"/>
    <property type="match status" value="1"/>
</dbReference>
<dbReference type="Pfam" id="PF01103">
    <property type="entry name" value="Omp85"/>
    <property type="match status" value="1"/>
</dbReference>
<feature type="domain" description="POTRA" evidence="10">
    <location>
        <begin position="166"/>
        <end position="254"/>
    </location>
</feature>
<dbReference type="PIRSF" id="PIRSF006076">
    <property type="entry name" value="OM_assembly_OMP85"/>
    <property type="match status" value="1"/>
</dbReference>
<dbReference type="Proteomes" id="UP000295375">
    <property type="component" value="Unassembled WGS sequence"/>
</dbReference>
<feature type="domain" description="POTRA" evidence="10">
    <location>
        <begin position="15"/>
        <end position="82"/>
    </location>
</feature>
<keyword evidence="3 8" id="KW-0812">Transmembrane</keyword>
<evidence type="ECO:0000259" key="10">
    <source>
        <dbReference type="PROSITE" id="PS51779"/>
    </source>
</evidence>